<evidence type="ECO:0000313" key="3">
    <source>
        <dbReference type="Proteomes" id="UP001142292"/>
    </source>
</evidence>
<dbReference type="EMBL" id="BSEL01000003">
    <property type="protein sequence ID" value="GLJ67307.1"/>
    <property type="molecule type" value="Genomic_DNA"/>
</dbReference>
<dbReference type="PANTHER" id="PTHR22916:SF3">
    <property type="entry name" value="UDP-GLCNAC:BETAGAL BETA-1,3-N-ACETYLGLUCOSAMINYLTRANSFERASE-LIKE PROTEIN 1"/>
    <property type="match status" value="1"/>
</dbReference>
<evidence type="ECO:0000259" key="1">
    <source>
        <dbReference type="Pfam" id="PF00535"/>
    </source>
</evidence>
<reference evidence="2" key="2">
    <citation type="submission" date="2023-01" db="EMBL/GenBank/DDBJ databases">
        <authorList>
            <person name="Sun Q."/>
            <person name="Evtushenko L."/>
        </authorList>
    </citation>
    <scope>NUCLEOTIDE SEQUENCE</scope>
    <source>
        <strain evidence="2">VKM Ac-1246</strain>
    </source>
</reference>
<dbReference type="PANTHER" id="PTHR22916">
    <property type="entry name" value="GLYCOSYLTRANSFERASE"/>
    <property type="match status" value="1"/>
</dbReference>
<dbReference type="InterPro" id="IPR029044">
    <property type="entry name" value="Nucleotide-diphossugar_trans"/>
</dbReference>
<dbReference type="SUPFAM" id="SSF53448">
    <property type="entry name" value="Nucleotide-diphospho-sugar transferases"/>
    <property type="match status" value="1"/>
</dbReference>
<dbReference type="RefSeq" id="WP_189119363.1">
    <property type="nucleotide sequence ID" value="NZ_BMRK01000012.1"/>
</dbReference>
<accession>A0ABQ5SV01</accession>
<organism evidence="2 3">
    <name type="scientific">Nocardioides luteus</name>
    <dbReference type="NCBI Taxonomy" id="1844"/>
    <lineage>
        <taxon>Bacteria</taxon>
        <taxon>Bacillati</taxon>
        <taxon>Actinomycetota</taxon>
        <taxon>Actinomycetes</taxon>
        <taxon>Propionibacteriales</taxon>
        <taxon>Nocardioidaceae</taxon>
        <taxon>Nocardioides</taxon>
    </lineage>
</organism>
<dbReference type="Proteomes" id="UP001142292">
    <property type="component" value="Unassembled WGS sequence"/>
</dbReference>
<dbReference type="InterPro" id="IPR001173">
    <property type="entry name" value="Glyco_trans_2-like"/>
</dbReference>
<comment type="caution">
    <text evidence="2">The sequence shown here is derived from an EMBL/GenBank/DDBJ whole genome shotgun (WGS) entry which is preliminary data.</text>
</comment>
<keyword evidence="3" id="KW-1185">Reference proteome</keyword>
<protein>
    <recommendedName>
        <fullName evidence="1">Glycosyltransferase 2-like domain-containing protein</fullName>
    </recommendedName>
</protein>
<dbReference type="Pfam" id="PF00535">
    <property type="entry name" value="Glycos_transf_2"/>
    <property type="match status" value="1"/>
</dbReference>
<evidence type="ECO:0000313" key="2">
    <source>
        <dbReference type="EMBL" id="GLJ67307.1"/>
    </source>
</evidence>
<sequence>MTHWHQRLAGAGARRMRTMMRIRPTLSVVVPVYNVAEYVEKSLRSVLAQPRHEISGLEVVVVDDGSTDGSAEILRRMADQEACVTVITQDNAGVSRARHTGIDAASGDLLTFVDPDDVLPRDAWSAMIRSLRRTGSDFAVGAAERVVVDGDEEWRYMTPLMRRNHAEERLRCRIEEAPLMLADIFVWNKVFRRSFWVENEIAFPERTRYQDQVALTQAFLASAAFDVMTHVVYDWQVRADRSSATQKRAQLANLVERIDTKRQTIDLVRASGSAELMETLLAEVLPIDMWEHFRAAVHPDTEHPHRYWELLRAAVLEFWYDAGVPFEVTTVPPAQRLMAWLVAEDRVEDLAALVAMIDRYGAGSAVRRHPWREDPALPADLRDIGKLGGSALLTSQPMRG</sequence>
<dbReference type="Gene3D" id="3.90.550.10">
    <property type="entry name" value="Spore Coat Polysaccharide Biosynthesis Protein SpsA, Chain A"/>
    <property type="match status" value="1"/>
</dbReference>
<proteinExistence type="predicted"/>
<feature type="domain" description="Glycosyltransferase 2-like" evidence="1">
    <location>
        <begin position="27"/>
        <end position="162"/>
    </location>
</feature>
<name>A0ABQ5SV01_9ACTN</name>
<dbReference type="CDD" id="cd00761">
    <property type="entry name" value="Glyco_tranf_GTA_type"/>
    <property type="match status" value="1"/>
</dbReference>
<gene>
    <name evidence="2" type="ORF">GCM10017579_13430</name>
</gene>
<reference evidence="2" key="1">
    <citation type="journal article" date="2014" name="Int. J. Syst. Evol. Microbiol.">
        <title>Complete genome of a new Firmicutes species belonging to the dominant human colonic microbiota ('Ruminococcus bicirculans') reveals two chromosomes and a selective capacity to utilize plant glucans.</title>
        <authorList>
            <consortium name="NISC Comparative Sequencing Program"/>
            <person name="Wegmann U."/>
            <person name="Louis P."/>
            <person name="Goesmann A."/>
            <person name="Henrissat B."/>
            <person name="Duncan S.H."/>
            <person name="Flint H.J."/>
        </authorList>
    </citation>
    <scope>NUCLEOTIDE SEQUENCE</scope>
    <source>
        <strain evidence="2">VKM Ac-1246</strain>
    </source>
</reference>